<dbReference type="Proteomes" id="UP000885779">
    <property type="component" value="Unassembled WGS sequence"/>
</dbReference>
<evidence type="ECO:0000256" key="6">
    <source>
        <dbReference type="ARBA" id="ARBA00037589"/>
    </source>
</evidence>
<dbReference type="InterPro" id="IPR036108">
    <property type="entry name" value="4pyrrol_syn_uPrphyn_synt_sf"/>
</dbReference>
<evidence type="ECO:0000256" key="5">
    <source>
        <dbReference type="ARBA" id="ARBA00023244"/>
    </source>
</evidence>
<evidence type="ECO:0000256" key="7">
    <source>
        <dbReference type="ARBA" id="ARBA00040167"/>
    </source>
</evidence>
<dbReference type="AlphaFoldDB" id="A0A7V4U1I7"/>
<dbReference type="SUPFAM" id="SSF69618">
    <property type="entry name" value="HemD-like"/>
    <property type="match status" value="1"/>
</dbReference>
<evidence type="ECO:0000256" key="2">
    <source>
        <dbReference type="ARBA" id="ARBA00008133"/>
    </source>
</evidence>
<keyword evidence="4 9" id="KW-0456">Lyase</keyword>
<gene>
    <name evidence="11" type="ORF">ENK44_09460</name>
</gene>
<dbReference type="Pfam" id="PF02602">
    <property type="entry name" value="HEM4"/>
    <property type="match status" value="1"/>
</dbReference>
<sequence length="257" mass="28840">MLKNKTIVITRGVHQAKDLIEKIKMLGGQALAFPTIKITGPDEWIHCDKALHEIAAYEWIIFSSANSVHYFMQRVNGAGVKLQSKVAVVGKRTAAEAQKHGLKVQLTPQRFTAKELLKIFEEEKPKGKRILLPASNIARDELYEGLMQLGARVNRIVCYKTIPNTDVNVKEMRLKIMNNEIDCLTFFSPSAFHFFMDLLGVNITAEIKKKNVVLAAIGPTTTLAIEKYNLSADIQPNVSTEDALVKALTDYFNRQPE</sequence>
<accession>A0A7V4U1I7</accession>
<evidence type="ECO:0000256" key="3">
    <source>
        <dbReference type="ARBA" id="ARBA00013109"/>
    </source>
</evidence>
<organism evidence="11">
    <name type="scientific">Caldithrix abyssi</name>
    <dbReference type="NCBI Taxonomy" id="187145"/>
    <lineage>
        <taxon>Bacteria</taxon>
        <taxon>Pseudomonadati</taxon>
        <taxon>Calditrichota</taxon>
        <taxon>Calditrichia</taxon>
        <taxon>Calditrichales</taxon>
        <taxon>Calditrichaceae</taxon>
        <taxon>Caldithrix</taxon>
    </lineage>
</organism>
<comment type="function">
    <text evidence="6 9">Catalyzes cyclization of the linear tetrapyrrole, hydroxymethylbilane, to the macrocyclic uroporphyrinogen III.</text>
</comment>
<name>A0A7V4U1I7_CALAY</name>
<evidence type="ECO:0000313" key="11">
    <source>
        <dbReference type="EMBL" id="HGY55918.1"/>
    </source>
</evidence>
<evidence type="ECO:0000256" key="9">
    <source>
        <dbReference type="RuleBase" id="RU366031"/>
    </source>
</evidence>
<dbReference type="PANTHER" id="PTHR38042">
    <property type="entry name" value="UROPORPHYRINOGEN-III SYNTHASE, CHLOROPLASTIC"/>
    <property type="match status" value="1"/>
</dbReference>
<dbReference type="UniPathway" id="UPA00251">
    <property type="reaction ID" value="UER00320"/>
</dbReference>
<dbReference type="InterPro" id="IPR039793">
    <property type="entry name" value="UROS/Hem4"/>
</dbReference>
<dbReference type="GO" id="GO:0006780">
    <property type="term" value="P:uroporphyrinogen III biosynthetic process"/>
    <property type="evidence" value="ECO:0007669"/>
    <property type="project" value="UniProtKB-UniRule"/>
</dbReference>
<keyword evidence="5 9" id="KW-0627">Porphyrin biosynthesis</keyword>
<dbReference type="InterPro" id="IPR003754">
    <property type="entry name" value="4pyrrol_synth_uPrphyn_synth"/>
</dbReference>
<comment type="pathway">
    <text evidence="1 9">Porphyrin-containing compound metabolism; protoporphyrin-IX biosynthesis; coproporphyrinogen-III from 5-aminolevulinate: step 3/4.</text>
</comment>
<dbReference type="Gene3D" id="3.40.50.10090">
    <property type="match status" value="2"/>
</dbReference>
<comment type="caution">
    <text evidence="11">The sequence shown here is derived from an EMBL/GenBank/DDBJ whole genome shotgun (WGS) entry which is preliminary data.</text>
</comment>
<dbReference type="EMBL" id="DRQG01000087">
    <property type="protein sequence ID" value="HGY55918.1"/>
    <property type="molecule type" value="Genomic_DNA"/>
</dbReference>
<comment type="similarity">
    <text evidence="2 9">Belongs to the uroporphyrinogen-III synthase family.</text>
</comment>
<evidence type="ECO:0000256" key="4">
    <source>
        <dbReference type="ARBA" id="ARBA00023239"/>
    </source>
</evidence>
<protein>
    <recommendedName>
        <fullName evidence="7 9">Uroporphyrinogen-III synthase</fullName>
        <ecNumber evidence="3 9">4.2.1.75</ecNumber>
    </recommendedName>
</protein>
<dbReference type="GO" id="GO:0004852">
    <property type="term" value="F:uroporphyrinogen-III synthase activity"/>
    <property type="evidence" value="ECO:0007669"/>
    <property type="project" value="UniProtKB-UniRule"/>
</dbReference>
<feature type="domain" description="Tetrapyrrole biosynthesis uroporphyrinogen III synthase" evidence="10">
    <location>
        <begin position="18"/>
        <end position="245"/>
    </location>
</feature>
<evidence type="ECO:0000256" key="8">
    <source>
        <dbReference type="ARBA" id="ARBA00048617"/>
    </source>
</evidence>
<proteinExistence type="inferred from homology"/>
<reference evidence="11" key="1">
    <citation type="journal article" date="2020" name="mSystems">
        <title>Genome- and Community-Level Interaction Insights into Carbon Utilization and Element Cycling Functions of Hydrothermarchaeota in Hydrothermal Sediment.</title>
        <authorList>
            <person name="Zhou Z."/>
            <person name="Liu Y."/>
            <person name="Xu W."/>
            <person name="Pan J."/>
            <person name="Luo Z.H."/>
            <person name="Li M."/>
        </authorList>
    </citation>
    <scope>NUCLEOTIDE SEQUENCE [LARGE SCALE GENOMIC DNA]</scope>
    <source>
        <strain evidence="11">HyVt-577</strain>
    </source>
</reference>
<evidence type="ECO:0000259" key="10">
    <source>
        <dbReference type="Pfam" id="PF02602"/>
    </source>
</evidence>
<dbReference type="PANTHER" id="PTHR38042:SF1">
    <property type="entry name" value="UROPORPHYRINOGEN-III SYNTHASE, CHLOROPLASTIC"/>
    <property type="match status" value="1"/>
</dbReference>
<dbReference type="CDD" id="cd06578">
    <property type="entry name" value="HemD"/>
    <property type="match status" value="1"/>
</dbReference>
<dbReference type="GO" id="GO:0006782">
    <property type="term" value="P:protoporphyrinogen IX biosynthetic process"/>
    <property type="evidence" value="ECO:0007669"/>
    <property type="project" value="UniProtKB-UniRule"/>
</dbReference>
<evidence type="ECO:0000256" key="1">
    <source>
        <dbReference type="ARBA" id="ARBA00004772"/>
    </source>
</evidence>
<comment type="catalytic activity">
    <reaction evidence="8 9">
        <text>hydroxymethylbilane = uroporphyrinogen III + H2O</text>
        <dbReference type="Rhea" id="RHEA:18965"/>
        <dbReference type="ChEBI" id="CHEBI:15377"/>
        <dbReference type="ChEBI" id="CHEBI:57308"/>
        <dbReference type="ChEBI" id="CHEBI:57845"/>
        <dbReference type="EC" id="4.2.1.75"/>
    </reaction>
</comment>
<dbReference type="EC" id="4.2.1.75" evidence="3 9"/>